<protein>
    <submittedName>
        <fullName evidence="2">Uncharacterized protein</fullName>
    </submittedName>
</protein>
<feature type="region of interest" description="Disordered" evidence="1">
    <location>
        <begin position="1"/>
        <end position="173"/>
    </location>
</feature>
<dbReference type="EMBL" id="JAAAJB010000246">
    <property type="protein sequence ID" value="KAG0260510.1"/>
    <property type="molecule type" value="Genomic_DNA"/>
</dbReference>
<feature type="compositionally biased region" description="Basic residues" evidence="1">
    <location>
        <begin position="161"/>
        <end position="170"/>
    </location>
</feature>
<keyword evidence="3" id="KW-1185">Reference proteome</keyword>
<accession>A0A9P6U5F4</accession>
<dbReference type="GO" id="GO:0016071">
    <property type="term" value="P:mRNA metabolic process"/>
    <property type="evidence" value="ECO:0007669"/>
    <property type="project" value="UniProtKB-ARBA"/>
</dbReference>
<organism evidence="2 3">
    <name type="scientific">Actinomortierella ambigua</name>
    <dbReference type="NCBI Taxonomy" id="1343610"/>
    <lineage>
        <taxon>Eukaryota</taxon>
        <taxon>Fungi</taxon>
        <taxon>Fungi incertae sedis</taxon>
        <taxon>Mucoromycota</taxon>
        <taxon>Mortierellomycotina</taxon>
        <taxon>Mortierellomycetes</taxon>
        <taxon>Mortierellales</taxon>
        <taxon>Mortierellaceae</taxon>
        <taxon>Actinomortierella</taxon>
    </lineage>
</organism>
<feature type="compositionally biased region" description="Low complexity" evidence="1">
    <location>
        <begin position="194"/>
        <end position="207"/>
    </location>
</feature>
<feature type="compositionally biased region" description="Low complexity" evidence="1">
    <location>
        <begin position="214"/>
        <end position="223"/>
    </location>
</feature>
<reference evidence="2" key="1">
    <citation type="journal article" date="2020" name="Fungal Divers.">
        <title>Resolving the Mortierellaceae phylogeny through synthesis of multi-gene phylogenetics and phylogenomics.</title>
        <authorList>
            <person name="Vandepol N."/>
            <person name="Liber J."/>
            <person name="Desiro A."/>
            <person name="Na H."/>
            <person name="Kennedy M."/>
            <person name="Barry K."/>
            <person name="Grigoriev I.V."/>
            <person name="Miller A.N."/>
            <person name="O'Donnell K."/>
            <person name="Stajich J.E."/>
            <person name="Bonito G."/>
        </authorList>
    </citation>
    <scope>NUCLEOTIDE SEQUENCE</scope>
    <source>
        <strain evidence="2">BC1065</strain>
    </source>
</reference>
<comment type="caution">
    <text evidence="2">The sequence shown here is derived from an EMBL/GenBank/DDBJ whole genome shotgun (WGS) entry which is preliminary data.</text>
</comment>
<gene>
    <name evidence="2" type="ORF">DFQ27_003492</name>
</gene>
<feature type="compositionally biased region" description="Low complexity" evidence="1">
    <location>
        <begin position="236"/>
        <end position="252"/>
    </location>
</feature>
<evidence type="ECO:0000256" key="1">
    <source>
        <dbReference type="SAM" id="MobiDB-lite"/>
    </source>
</evidence>
<sequence>MAPPAATIPASASASSSPNTQRGNKLSRKSGLSVALQNQALVHPQPTQPSAKNNSNNNGRRNPEQTHLRHHSMPAHQRPVPSNSSKSEEPQANKKVTILKRSSTTALATTASQDGVSASGASNSSPKQQHAPTKQHQQYKQQFNRHQQKVSQQQQQQQHHTPSKARRVQRRKEIEVVQESLAKADLDAATMEHSPPLNALASPPSSTDSDDSESGSSSRSPRSVAGNQKGGRVAKSNSNSNSGGNSPSSGASRQQLATSPPQRPSSAPVLPQGRKGMPAPAVTPHQTGYRGQNHNYNTPNLSTQYHPQQQGHIQRKSSFGSASTLPLDTSRPNVTKTSSADKVVLADRVAAEKAKLYAGPTFHNSPAPTSLPIPAFSRSLSGSPLEPSAETLPTTFAEASSPHLNSSRQRTQSDNYSFNAIATTKPMSVPGYPLQLAQGGVYPHGHHPQLSPYHAPPPAPQHPYQGHGYGYNVPDRMATSSFAPVNNNGQVDHLMEISHNLRTLLKIQSQ</sequence>
<feature type="compositionally biased region" description="Low complexity" evidence="1">
    <location>
        <begin position="1"/>
        <end position="18"/>
    </location>
</feature>
<dbReference type="Pfam" id="PF15365">
    <property type="entry name" value="PNRC"/>
    <property type="match status" value="1"/>
</dbReference>
<feature type="compositionally biased region" description="Low complexity" evidence="1">
    <location>
        <begin position="149"/>
        <end position="160"/>
    </location>
</feature>
<feature type="region of interest" description="Disordered" evidence="1">
    <location>
        <begin position="194"/>
        <end position="339"/>
    </location>
</feature>
<dbReference type="AlphaFoldDB" id="A0A9P6U5F4"/>
<feature type="region of interest" description="Disordered" evidence="1">
    <location>
        <begin position="362"/>
        <end position="391"/>
    </location>
</feature>
<evidence type="ECO:0000313" key="2">
    <source>
        <dbReference type="EMBL" id="KAG0260510.1"/>
    </source>
</evidence>
<feature type="compositionally biased region" description="Polar residues" evidence="1">
    <location>
        <begin position="113"/>
        <end position="145"/>
    </location>
</feature>
<dbReference type="OrthoDB" id="2142961at2759"/>
<dbReference type="Proteomes" id="UP000807716">
    <property type="component" value="Unassembled WGS sequence"/>
</dbReference>
<proteinExistence type="predicted"/>
<feature type="compositionally biased region" description="Low complexity" evidence="1">
    <location>
        <begin position="102"/>
        <end position="112"/>
    </location>
</feature>
<evidence type="ECO:0000313" key="3">
    <source>
        <dbReference type="Proteomes" id="UP000807716"/>
    </source>
</evidence>
<feature type="compositionally biased region" description="Polar residues" evidence="1">
    <location>
        <begin position="284"/>
        <end position="339"/>
    </location>
</feature>
<name>A0A9P6U5F4_9FUNG</name>
<dbReference type="InterPro" id="IPR028322">
    <property type="entry name" value="PNRC-like_rgn"/>
</dbReference>